<keyword evidence="2" id="KW-0812">Transmembrane</keyword>
<evidence type="ECO:0000256" key="2">
    <source>
        <dbReference type="SAM" id="Phobius"/>
    </source>
</evidence>
<reference evidence="3" key="1">
    <citation type="submission" date="2020-08" db="EMBL/GenBank/DDBJ databases">
        <title>Multicomponent nature underlies the extraordinary mechanical properties of spider dragline silk.</title>
        <authorList>
            <person name="Kono N."/>
            <person name="Nakamura H."/>
            <person name="Mori M."/>
            <person name="Yoshida Y."/>
            <person name="Ohtoshi R."/>
            <person name="Malay A.D."/>
            <person name="Moran D.A.P."/>
            <person name="Tomita M."/>
            <person name="Numata K."/>
            <person name="Arakawa K."/>
        </authorList>
    </citation>
    <scope>NUCLEOTIDE SEQUENCE</scope>
</reference>
<sequence length="122" mass="13876">MFSLTDDADKTGEEYMGSPEPPKVRQQQVDPKMIIIMVVLAVMFIGICVALHLFSKFFSKAVKREIKLVRLRLGDIAINFKVSDTQSERETSYNTRSIGQNMQHLDLIKTSEQSCYLNADIC</sequence>
<evidence type="ECO:0000256" key="1">
    <source>
        <dbReference type="SAM" id="MobiDB-lite"/>
    </source>
</evidence>
<comment type="caution">
    <text evidence="3">The sequence shown here is derived from an EMBL/GenBank/DDBJ whole genome shotgun (WGS) entry which is preliminary data.</text>
</comment>
<gene>
    <name evidence="3" type="ORF">TNCV_3690211</name>
</gene>
<evidence type="ECO:0000313" key="3">
    <source>
        <dbReference type="EMBL" id="GFY16963.1"/>
    </source>
</evidence>
<feature type="transmembrane region" description="Helical" evidence="2">
    <location>
        <begin position="33"/>
        <end position="54"/>
    </location>
</feature>
<dbReference type="EMBL" id="BMAU01021342">
    <property type="protein sequence ID" value="GFY16963.1"/>
    <property type="molecule type" value="Genomic_DNA"/>
</dbReference>
<keyword evidence="2" id="KW-0472">Membrane</keyword>
<dbReference type="Proteomes" id="UP000887159">
    <property type="component" value="Unassembled WGS sequence"/>
</dbReference>
<feature type="region of interest" description="Disordered" evidence="1">
    <location>
        <begin position="1"/>
        <end position="26"/>
    </location>
</feature>
<accession>A0A8X6SSP1</accession>
<dbReference type="AlphaFoldDB" id="A0A8X6SSP1"/>
<keyword evidence="2" id="KW-1133">Transmembrane helix</keyword>
<name>A0A8X6SSP1_TRICX</name>
<organism evidence="3 4">
    <name type="scientific">Trichonephila clavipes</name>
    <name type="common">Golden silk orbweaver</name>
    <name type="synonym">Nephila clavipes</name>
    <dbReference type="NCBI Taxonomy" id="2585209"/>
    <lineage>
        <taxon>Eukaryota</taxon>
        <taxon>Metazoa</taxon>
        <taxon>Ecdysozoa</taxon>
        <taxon>Arthropoda</taxon>
        <taxon>Chelicerata</taxon>
        <taxon>Arachnida</taxon>
        <taxon>Araneae</taxon>
        <taxon>Araneomorphae</taxon>
        <taxon>Entelegynae</taxon>
        <taxon>Araneoidea</taxon>
        <taxon>Nephilidae</taxon>
        <taxon>Trichonephila</taxon>
    </lineage>
</organism>
<evidence type="ECO:0000313" key="4">
    <source>
        <dbReference type="Proteomes" id="UP000887159"/>
    </source>
</evidence>
<protein>
    <submittedName>
        <fullName evidence="3">Uncharacterized protein</fullName>
    </submittedName>
</protein>
<keyword evidence="4" id="KW-1185">Reference proteome</keyword>
<proteinExistence type="predicted"/>